<organism evidence="2 3">
    <name type="scientific">Solanum commersonii</name>
    <name type="common">Commerson's wild potato</name>
    <name type="synonym">Commerson's nightshade</name>
    <dbReference type="NCBI Taxonomy" id="4109"/>
    <lineage>
        <taxon>Eukaryota</taxon>
        <taxon>Viridiplantae</taxon>
        <taxon>Streptophyta</taxon>
        <taxon>Embryophyta</taxon>
        <taxon>Tracheophyta</taxon>
        <taxon>Spermatophyta</taxon>
        <taxon>Magnoliopsida</taxon>
        <taxon>eudicotyledons</taxon>
        <taxon>Gunneridae</taxon>
        <taxon>Pentapetalae</taxon>
        <taxon>asterids</taxon>
        <taxon>lamiids</taxon>
        <taxon>Solanales</taxon>
        <taxon>Solanaceae</taxon>
        <taxon>Solanoideae</taxon>
        <taxon>Solaneae</taxon>
        <taxon>Solanum</taxon>
    </lineage>
</organism>
<accession>A0A9J6AXT3</accession>
<proteinExistence type="predicted"/>
<gene>
    <name evidence="2" type="ORF">H5410_000807</name>
</gene>
<name>A0A9J6AXT3_SOLCO</name>
<feature type="region of interest" description="Disordered" evidence="1">
    <location>
        <begin position="120"/>
        <end position="148"/>
    </location>
</feature>
<dbReference type="OrthoDB" id="1303382at2759"/>
<feature type="compositionally biased region" description="Basic and acidic residues" evidence="1">
    <location>
        <begin position="122"/>
        <end position="131"/>
    </location>
</feature>
<dbReference type="EMBL" id="JACXVP010000001">
    <property type="protein sequence ID" value="KAG5629090.1"/>
    <property type="molecule type" value="Genomic_DNA"/>
</dbReference>
<dbReference type="AlphaFoldDB" id="A0A9J6AXT3"/>
<feature type="region of interest" description="Disordered" evidence="1">
    <location>
        <begin position="1"/>
        <end position="21"/>
    </location>
</feature>
<dbReference type="Proteomes" id="UP000824120">
    <property type="component" value="Chromosome 1"/>
</dbReference>
<comment type="caution">
    <text evidence="2">The sequence shown here is derived from an EMBL/GenBank/DDBJ whole genome shotgun (WGS) entry which is preliminary data.</text>
</comment>
<reference evidence="2 3" key="1">
    <citation type="submission" date="2020-09" db="EMBL/GenBank/DDBJ databases">
        <title>De no assembly of potato wild relative species, Solanum commersonii.</title>
        <authorList>
            <person name="Cho K."/>
        </authorList>
    </citation>
    <scope>NUCLEOTIDE SEQUENCE [LARGE SCALE GENOMIC DNA]</scope>
    <source>
        <strain evidence="2">LZ3.2</strain>
        <tissue evidence="2">Leaf</tissue>
    </source>
</reference>
<keyword evidence="3" id="KW-1185">Reference proteome</keyword>
<evidence type="ECO:0000313" key="3">
    <source>
        <dbReference type="Proteomes" id="UP000824120"/>
    </source>
</evidence>
<evidence type="ECO:0000256" key="1">
    <source>
        <dbReference type="SAM" id="MobiDB-lite"/>
    </source>
</evidence>
<protein>
    <submittedName>
        <fullName evidence="2">Uncharacterized protein</fullName>
    </submittedName>
</protein>
<sequence>MVSQANQKGKKRKGKIVETPFDSNSDFVSEIKKKKSNKCRNCSIFKIINKKNNKKEGIRNSNIQKRQKKVVRVSIFDMRSVDIDAKYHRQRYATIIWHYGKMNDDGTTSESEVTGTVASKFDGPHIEKEHALNTSNYPTSRPRRSNLR</sequence>
<evidence type="ECO:0000313" key="2">
    <source>
        <dbReference type="EMBL" id="KAG5629090.1"/>
    </source>
</evidence>